<evidence type="ECO:0000256" key="4">
    <source>
        <dbReference type="RuleBase" id="RU003690"/>
    </source>
</evidence>
<evidence type="ECO:0000256" key="2">
    <source>
        <dbReference type="ARBA" id="ARBA00022801"/>
    </source>
</evidence>
<evidence type="ECO:0000313" key="6">
    <source>
        <dbReference type="Proteomes" id="UP000288024"/>
    </source>
</evidence>
<evidence type="ECO:0000313" key="5">
    <source>
        <dbReference type="EMBL" id="RVT67008.1"/>
    </source>
</evidence>
<organism evidence="5 6">
    <name type="scientific">Niallia taxi</name>
    <dbReference type="NCBI Taxonomy" id="2499688"/>
    <lineage>
        <taxon>Bacteria</taxon>
        <taxon>Bacillati</taxon>
        <taxon>Bacillota</taxon>
        <taxon>Bacilli</taxon>
        <taxon>Bacillales</taxon>
        <taxon>Bacillaceae</taxon>
        <taxon>Niallia</taxon>
    </lineage>
</organism>
<proteinExistence type="inferred from homology"/>
<sequence>MTYDFPKRFLWGSATAGHQVEGNNDNSDFWAEEQVEGSPYNEKSGEAIDHYTLYKEDIALMASLGLKVFRFSIEWARIEPEPGRYSQTAINHYRDVLKTCYEHNITPFVAMHHFASPKWLMQFGGWASPDVPDRFAKYCEVVFRELGELIPYVLTMNEVNLPVMLRELFTSIGFIPPVGIGRDAWTAPGWREEAAKLCGATSDQYFTFHMLSDERSLHILRQTHQKARQAIKSIQPNTLVGLSMALSDVQCIQGGEKIAAAKWQSYFSQYLPMIEEDDFFGLQNYTREVYGPNGQVQPDKEAELTQMGYEFYPEGLSNVVRKVAQSISIPIIITEHGIATENDSRRVEFIRKGLAGLQSCLEDGIDIRGYLHWSTFDNYEWNSGYTKQFGLIEVDRTTQKRKVKESARFLGQIAKSSSLVNN</sequence>
<name>A0A437KFG9_9BACI</name>
<evidence type="ECO:0000256" key="3">
    <source>
        <dbReference type="ARBA" id="ARBA00023295"/>
    </source>
</evidence>
<evidence type="ECO:0000256" key="1">
    <source>
        <dbReference type="ARBA" id="ARBA00010838"/>
    </source>
</evidence>
<comment type="caution">
    <text evidence="5">The sequence shown here is derived from an EMBL/GenBank/DDBJ whole genome shotgun (WGS) entry which is preliminary data.</text>
</comment>
<dbReference type="InterPro" id="IPR001360">
    <property type="entry name" value="Glyco_hydro_1"/>
</dbReference>
<dbReference type="Pfam" id="PF00232">
    <property type="entry name" value="Glyco_hydro_1"/>
    <property type="match status" value="2"/>
</dbReference>
<dbReference type="RefSeq" id="WP_127734408.1">
    <property type="nucleotide sequence ID" value="NZ_RZTZ01000001.1"/>
</dbReference>
<accession>A0A437KFG9</accession>
<dbReference type="GO" id="GO:0016052">
    <property type="term" value="P:carbohydrate catabolic process"/>
    <property type="evidence" value="ECO:0007669"/>
    <property type="project" value="TreeGrafter"/>
</dbReference>
<keyword evidence="2 5" id="KW-0378">Hydrolase</keyword>
<keyword evidence="3" id="KW-0326">Glycosidase</keyword>
<dbReference type="GO" id="GO:0005829">
    <property type="term" value="C:cytosol"/>
    <property type="evidence" value="ECO:0007669"/>
    <property type="project" value="TreeGrafter"/>
</dbReference>
<dbReference type="Gene3D" id="3.20.20.80">
    <property type="entry name" value="Glycosidases"/>
    <property type="match status" value="1"/>
</dbReference>
<dbReference type="InterPro" id="IPR017853">
    <property type="entry name" value="GH"/>
</dbReference>
<protein>
    <submittedName>
        <fullName evidence="5">Glycoside hydrolase family 1 protein</fullName>
    </submittedName>
</protein>
<dbReference type="AlphaFoldDB" id="A0A437KFG9"/>
<dbReference type="PANTHER" id="PTHR10353">
    <property type="entry name" value="GLYCOSYL HYDROLASE"/>
    <property type="match status" value="1"/>
</dbReference>
<dbReference type="GO" id="GO:0008422">
    <property type="term" value="F:beta-glucosidase activity"/>
    <property type="evidence" value="ECO:0007669"/>
    <property type="project" value="TreeGrafter"/>
</dbReference>
<dbReference type="PRINTS" id="PR00131">
    <property type="entry name" value="GLHYDRLASE1"/>
</dbReference>
<keyword evidence="6" id="KW-1185">Reference proteome</keyword>
<dbReference type="PANTHER" id="PTHR10353:SF36">
    <property type="entry name" value="LP05116P"/>
    <property type="match status" value="1"/>
</dbReference>
<dbReference type="SUPFAM" id="SSF51445">
    <property type="entry name" value="(Trans)glycosidases"/>
    <property type="match status" value="1"/>
</dbReference>
<gene>
    <name evidence="5" type="ORF">EM808_00580</name>
</gene>
<reference evidence="5 6" key="1">
    <citation type="submission" date="2019-01" db="EMBL/GenBank/DDBJ databases">
        <title>Bacillus sp. M5HDSG1-1, whole genome shotgun sequence.</title>
        <authorList>
            <person name="Tuo L."/>
        </authorList>
    </citation>
    <scope>NUCLEOTIDE SEQUENCE [LARGE SCALE GENOMIC DNA]</scope>
    <source>
        <strain evidence="5 6">M5HDSG1-1</strain>
    </source>
</reference>
<comment type="similarity">
    <text evidence="1 4">Belongs to the glycosyl hydrolase 1 family.</text>
</comment>
<dbReference type="EMBL" id="RZTZ01000001">
    <property type="protein sequence ID" value="RVT67008.1"/>
    <property type="molecule type" value="Genomic_DNA"/>
</dbReference>
<dbReference type="Proteomes" id="UP000288024">
    <property type="component" value="Unassembled WGS sequence"/>
</dbReference>